<accession>A0A8S3YT74</accession>
<comment type="caution">
    <text evidence="3">The sequence shown here is derived from an EMBL/GenBank/DDBJ whole genome shotgun (WGS) entry which is preliminary data.</text>
</comment>
<dbReference type="PANTHER" id="PTHR24078">
    <property type="entry name" value="DNAJ HOMOLOG SUBFAMILY C MEMBER"/>
    <property type="match status" value="1"/>
</dbReference>
<dbReference type="InterPro" id="IPR008971">
    <property type="entry name" value="HSP40/DnaJ_pept-bd"/>
</dbReference>
<feature type="domain" description="J" evidence="2">
    <location>
        <begin position="4"/>
        <end position="69"/>
    </location>
</feature>
<keyword evidence="1" id="KW-0143">Chaperone</keyword>
<dbReference type="FunFam" id="1.10.287.110:FF:000106">
    <property type="entry name" value="Putative heat shock protein-like protein"/>
    <property type="match status" value="1"/>
</dbReference>
<dbReference type="CDD" id="cd10747">
    <property type="entry name" value="DnaJ_C"/>
    <property type="match status" value="1"/>
</dbReference>
<dbReference type="PANTHER" id="PTHR24078:SF519">
    <property type="entry name" value="DNAJ HOMOLOG SUBFAMILY B MEMBER 13"/>
    <property type="match status" value="1"/>
</dbReference>
<dbReference type="InterPro" id="IPR001623">
    <property type="entry name" value="DnaJ_domain"/>
</dbReference>
<dbReference type="GO" id="GO:0051087">
    <property type="term" value="F:protein-folding chaperone binding"/>
    <property type="evidence" value="ECO:0007669"/>
    <property type="project" value="TreeGrafter"/>
</dbReference>
<dbReference type="GO" id="GO:0006457">
    <property type="term" value="P:protein folding"/>
    <property type="evidence" value="ECO:0007669"/>
    <property type="project" value="InterPro"/>
</dbReference>
<evidence type="ECO:0000313" key="4">
    <source>
        <dbReference type="Proteomes" id="UP000678393"/>
    </source>
</evidence>
<name>A0A8S3YT74_9EUPU</name>
<dbReference type="SUPFAM" id="SSF46565">
    <property type="entry name" value="Chaperone J-domain"/>
    <property type="match status" value="1"/>
</dbReference>
<keyword evidence="4" id="KW-1185">Reference proteome</keyword>
<dbReference type="FunFam" id="2.60.260.20:FF:000006">
    <property type="entry name" value="DnaJ subfamily B member 13"/>
    <property type="match status" value="1"/>
</dbReference>
<dbReference type="OrthoDB" id="550424at2759"/>
<dbReference type="SUPFAM" id="SSF49493">
    <property type="entry name" value="HSP40/DnaJ peptide-binding domain"/>
    <property type="match status" value="2"/>
</dbReference>
<dbReference type="Pfam" id="PF01556">
    <property type="entry name" value="DnaJ_C"/>
    <property type="match status" value="1"/>
</dbReference>
<dbReference type="PRINTS" id="PR00625">
    <property type="entry name" value="JDOMAIN"/>
</dbReference>
<evidence type="ECO:0000313" key="3">
    <source>
        <dbReference type="EMBL" id="CAG5120337.1"/>
    </source>
</evidence>
<evidence type="ECO:0000259" key="2">
    <source>
        <dbReference type="PROSITE" id="PS50076"/>
    </source>
</evidence>
<dbReference type="AlphaFoldDB" id="A0A8S3YT74"/>
<dbReference type="Gene3D" id="1.10.287.110">
    <property type="entry name" value="DnaJ domain"/>
    <property type="match status" value="1"/>
</dbReference>
<dbReference type="PROSITE" id="PS50076">
    <property type="entry name" value="DNAJ_2"/>
    <property type="match status" value="1"/>
</dbReference>
<reference evidence="3" key="1">
    <citation type="submission" date="2021-04" db="EMBL/GenBank/DDBJ databases">
        <authorList>
            <consortium name="Molecular Ecology Group"/>
        </authorList>
    </citation>
    <scope>NUCLEOTIDE SEQUENCE</scope>
</reference>
<dbReference type="GO" id="GO:0051082">
    <property type="term" value="F:unfolded protein binding"/>
    <property type="evidence" value="ECO:0007669"/>
    <property type="project" value="InterPro"/>
</dbReference>
<organism evidence="3 4">
    <name type="scientific">Candidula unifasciata</name>
    <dbReference type="NCBI Taxonomy" id="100452"/>
    <lineage>
        <taxon>Eukaryota</taxon>
        <taxon>Metazoa</taxon>
        <taxon>Spiralia</taxon>
        <taxon>Lophotrochozoa</taxon>
        <taxon>Mollusca</taxon>
        <taxon>Gastropoda</taxon>
        <taxon>Heterobranchia</taxon>
        <taxon>Euthyneura</taxon>
        <taxon>Panpulmonata</taxon>
        <taxon>Eupulmonata</taxon>
        <taxon>Stylommatophora</taxon>
        <taxon>Helicina</taxon>
        <taxon>Helicoidea</taxon>
        <taxon>Geomitridae</taxon>
        <taxon>Candidula</taxon>
    </lineage>
</organism>
<dbReference type="InterPro" id="IPR051339">
    <property type="entry name" value="DnaJ_subfamily_B"/>
</dbReference>
<dbReference type="SMART" id="SM00271">
    <property type="entry name" value="DnaJ"/>
    <property type="match status" value="1"/>
</dbReference>
<dbReference type="CDD" id="cd06257">
    <property type="entry name" value="DnaJ"/>
    <property type="match status" value="1"/>
</dbReference>
<dbReference type="GO" id="GO:0005829">
    <property type="term" value="C:cytosol"/>
    <property type="evidence" value="ECO:0007669"/>
    <property type="project" value="TreeGrafter"/>
</dbReference>
<proteinExistence type="predicted"/>
<dbReference type="InterPro" id="IPR036869">
    <property type="entry name" value="J_dom_sf"/>
</dbReference>
<gene>
    <name evidence="3" type="ORF">CUNI_LOCUS5895</name>
</gene>
<dbReference type="InterPro" id="IPR002939">
    <property type="entry name" value="DnaJ_C"/>
</dbReference>
<dbReference type="EMBL" id="CAJHNH020000879">
    <property type="protein sequence ID" value="CAG5120337.1"/>
    <property type="molecule type" value="Genomic_DNA"/>
</dbReference>
<protein>
    <recommendedName>
        <fullName evidence="2">J domain-containing protein</fullName>
    </recommendedName>
</protein>
<dbReference type="Proteomes" id="UP000678393">
    <property type="component" value="Unassembled WGS sequence"/>
</dbReference>
<dbReference type="Pfam" id="PF00226">
    <property type="entry name" value="DnaJ"/>
    <property type="match status" value="1"/>
</dbReference>
<dbReference type="FunFam" id="2.60.260.20:FF:000002">
    <property type="entry name" value="Dnaj homolog subfamily b member"/>
    <property type="match status" value="1"/>
</dbReference>
<evidence type="ECO:0000256" key="1">
    <source>
        <dbReference type="ARBA" id="ARBA00023186"/>
    </source>
</evidence>
<dbReference type="Gene3D" id="2.60.260.20">
    <property type="entry name" value="Urease metallochaperone UreE, N-terminal domain"/>
    <property type="match status" value="2"/>
</dbReference>
<sequence length="318" mass="35695">MGLDYYRILHLPRCATIADIKKAYRKLSLKYHPDKNPGDQNAADIFLEIAEAYDVLTDSKRKAVYDQFGEEILKRGLTDAVGKWDVSFSLGYKFHGNADKVFSDFFGGDNPFAEFFDLARSNCNQRCRKGHAGQTQGQDPPIEAFLDLTLEEVFHGCIKKMPVCKRVMDEDGITSSVRDKPLTISVGRGWLPGTRIIFSNEGDQSSNNIPADIVYTVRDKPHPRFRREGTSLIHLARVSLAQALLGCLLSIQTLDDRILHIPVTDIVCPGYTMIIKGEGMPLVCAPCNRGDLIIEFDIEFPCYLTPEKKHLIQKALLS</sequence>